<accession>D0LSV5</accession>
<dbReference type="PANTHER" id="PTHR28208:SF3">
    <property type="entry name" value="PHOSPHATIDATE PHOSPHATASE APP1"/>
    <property type="match status" value="1"/>
</dbReference>
<evidence type="ECO:0000313" key="4">
    <source>
        <dbReference type="Proteomes" id="UP000001880"/>
    </source>
</evidence>
<protein>
    <recommendedName>
        <fullName evidence="2">Phosphatidate phosphatase APP1 catalytic domain-containing protein</fullName>
    </recommendedName>
</protein>
<proteinExistence type="predicted"/>
<dbReference type="InterPro" id="IPR052935">
    <property type="entry name" value="Mg2+_PAP"/>
</dbReference>
<dbReference type="InterPro" id="IPR019236">
    <property type="entry name" value="APP1_cat"/>
</dbReference>
<evidence type="ECO:0000313" key="3">
    <source>
        <dbReference type="EMBL" id="ACY17327.1"/>
    </source>
</evidence>
<dbReference type="PANTHER" id="PTHR28208">
    <property type="entry name" value="PHOSPHATIDATE PHOSPHATASE APP1"/>
    <property type="match status" value="1"/>
</dbReference>
<feature type="compositionally biased region" description="Basic and acidic residues" evidence="1">
    <location>
        <begin position="381"/>
        <end position="391"/>
    </location>
</feature>
<dbReference type="HOGENOM" id="CLU_038931_1_1_7"/>
<dbReference type="STRING" id="502025.Hoch_4838"/>
<feature type="region of interest" description="Disordered" evidence="1">
    <location>
        <begin position="381"/>
        <end position="440"/>
    </location>
</feature>
<name>D0LSV5_HALO1</name>
<feature type="domain" description="Phosphatidate phosphatase APP1 catalytic" evidence="2">
    <location>
        <begin position="173"/>
        <end position="327"/>
    </location>
</feature>
<keyword evidence="4" id="KW-1185">Reference proteome</keyword>
<dbReference type="GO" id="GO:0008195">
    <property type="term" value="F:phosphatidate phosphatase activity"/>
    <property type="evidence" value="ECO:0007669"/>
    <property type="project" value="InterPro"/>
</dbReference>
<dbReference type="Proteomes" id="UP000001880">
    <property type="component" value="Chromosome"/>
</dbReference>
<dbReference type="EMBL" id="CP001804">
    <property type="protein sequence ID" value="ACY17327.1"/>
    <property type="molecule type" value="Genomic_DNA"/>
</dbReference>
<feature type="compositionally biased region" description="Low complexity" evidence="1">
    <location>
        <begin position="392"/>
        <end position="409"/>
    </location>
</feature>
<dbReference type="eggNOG" id="COG4850">
    <property type="taxonomic scope" value="Bacteria"/>
</dbReference>
<evidence type="ECO:0000259" key="2">
    <source>
        <dbReference type="Pfam" id="PF09949"/>
    </source>
</evidence>
<sequence>MVKGIVKRALILVARALARVLQFLMLPLRRRAGQRPAAVLAYRGYGNRERLHVLGRVVEDTGGPSTRASYSLWAELKRLYRALASWPVADAELRLHCDGVSVPARSDENGFFRAIVHRPEAAMATPAPGGRDEALRDSPWIDVEVELVAPSGPTPVRERSRVLVPTSRSRRVIISDIDDTLMVTGVANRLLMFWRLFAKAADSRVPFPGVAAFYRALHGGAAGGEDNPMLYVSRGPWTIYAELDKFFGLHDIPVGPVLRLRDWGMSFHHPLPKQQKGHKLDLIEDMLSVYGDLPFVLLGDSGQHDPEIYSEIVRRHPRRVEAVYIRDVTGDEGRASTIHGLGRELTKAGADLILSDSTLEMAEHALARGWIDEDALREMRREVSREGRPEQADVAAAEAADAAAAAQAEADAEARNSDDVDDDDDERGAGRRRYPPVPVP</sequence>
<dbReference type="AlphaFoldDB" id="D0LSV5"/>
<evidence type="ECO:0000256" key="1">
    <source>
        <dbReference type="SAM" id="MobiDB-lite"/>
    </source>
</evidence>
<gene>
    <name evidence="3" type="ordered locus">Hoch_4838</name>
</gene>
<reference evidence="3 4" key="1">
    <citation type="journal article" date="2010" name="Stand. Genomic Sci.">
        <title>Complete genome sequence of Haliangium ochraceum type strain (SMP-2).</title>
        <authorList>
            <consortium name="US DOE Joint Genome Institute (JGI-PGF)"/>
            <person name="Ivanova N."/>
            <person name="Daum C."/>
            <person name="Lang E."/>
            <person name="Abt B."/>
            <person name="Kopitz M."/>
            <person name="Saunders E."/>
            <person name="Lapidus A."/>
            <person name="Lucas S."/>
            <person name="Glavina Del Rio T."/>
            <person name="Nolan M."/>
            <person name="Tice H."/>
            <person name="Copeland A."/>
            <person name="Cheng J.F."/>
            <person name="Chen F."/>
            <person name="Bruce D."/>
            <person name="Goodwin L."/>
            <person name="Pitluck S."/>
            <person name="Mavromatis K."/>
            <person name="Pati A."/>
            <person name="Mikhailova N."/>
            <person name="Chen A."/>
            <person name="Palaniappan K."/>
            <person name="Land M."/>
            <person name="Hauser L."/>
            <person name="Chang Y.J."/>
            <person name="Jeffries C.D."/>
            <person name="Detter J.C."/>
            <person name="Brettin T."/>
            <person name="Rohde M."/>
            <person name="Goker M."/>
            <person name="Bristow J."/>
            <person name="Markowitz V."/>
            <person name="Eisen J.A."/>
            <person name="Hugenholtz P."/>
            <person name="Kyrpides N.C."/>
            <person name="Klenk H.P."/>
        </authorList>
    </citation>
    <scope>NUCLEOTIDE SEQUENCE [LARGE SCALE GENOMIC DNA]</scope>
    <source>
        <strain evidence="4">DSM 14365 / CIP 107738 / JCM 11303 / AJ 13395 / SMP-2</strain>
    </source>
</reference>
<organism evidence="3 4">
    <name type="scientific">Haliangium ochraceum (strain DSM 14365 / JCM 11303 / SMP-2)</name>
    <dbReference type="NCBI Taxonomy" id="502025"/>
    <lineage>
        <taxon>Bacteria</taxon>
        <taxon>Pseudomonadati</taxon>
        <taxon>Myxococcota</taxon>
        <taxon>Polyangia</taxon>
        <taxon>Haliangiales</taxon>
        <taxon>Kofleriaceae</taxon>
        <taxon>Haliangium</taxon>
    </lineage>
</organism>
<dbReference type="Pfam" id="PF09949">
    <property type="entry name" value="APP1_cat"/>
    <property type="match status" value="1"/>
</dbReference>
<dbReference type="KEGG" id="hoh:Hoch_4838"/>